<feature type="coiled-coil region" evidence="4">
    <location>
        <begin position="1817"/>
        <end position="1870"/>
    </location>
</feature>
<evidence type="ECO:0000256" key="5">
    <source>
        <dbReference type="SAM" id="MobiDB-lite"/>
    </source>
</evidence>
<accession>A0A1E4SMG2</accession>
<comment type="subcellular location">
    <subcellularLocation>
        <location evidence="1">Nucleus</location>
    </subcellularLocation>
</comment>
<dbReference type="GO" id="GO:0005634">
    <property type="term" value="C:nucleus"/>
    <property type="evidence" value="ECO:0007669"/>
    <property type="project" value="UniProtKB-SubCell"/>
</dbReference>
<gene>
    <name evidence="6" type="ORF">CANTADRAFT_20288</name>
</gene>
<feature type="region of interest" description="Disordered" evidence="5">
    <location>
        <begin position="359"/>
        <end position="408"/>
    </location>
</feature>
<keyword evidence="3" id="KW-0539">Nucleus</keyword>
<feature type="region of interest" description="Disordered" evidence="5">
    <location>
        <begin position="2228"/>
        <end position="2290"/>
    </location>
</feature>
<evidence type="ECO:0000256" key="2">
    <source>
        <dbReference type="ARBA" id="ARBA00007335"/>
    </source>
</evidence>
<feature type="compositionally biased region" description="Polar residues" evidence="5">
    <location>
        <begin position="2147"/>
        <end position="2159"/>
    </location>
</feature>
<evidence type="ECO:0000256" key="3">
    <source>
        <dbReference type="ARBA" id="ARBA00023242"/>
    </source>
</evidence>
<protein>
    <recommendedName>
        <fullName evidence="8">Histone transcription regulator 3 homolog</fullName>
    </recommendedName>
</protein>
<dbReference type="GO" id="GO:0006325">
    <property type="term" value="P:chromatin organization"/>
    <property type="evidence" value="ECO:0007669"/>
    <property type="project" value="InterPro"/>
</dbReference>
<feature type="region of interest" description="Disordered" evidence="5">
    <location>
        <begin position="2005"/>
        <end position="2183"/>
    </location>
</feature>
<proteinExistence type="inferred from homology"/>
<feature type="compositionally biased region" description="Polar residues" evidence="5">
    <location>
        <begin position="2005"/>
        <end position="2045"/>
    </location>
</feature>
<dbReference type="OrthoDB" id="77564at2759"/>
<evidence type="ECO:0000313" key="7">
    <source>
        <dbReference type="Proteomes" id="UP000094285"/>
    </source>
</evidence>
<dbReference type="RefSeq" id="XP_020065838.1">
    <property type="nucleotide sequence ID" value="XM_020206542.1"/>
</dbReference>
<dbReference type="GO" id="GO:0000417">
    <property type="term" value="C:HIR complex"/>
    <property type="evidence" value="ECO:0007669"/>
    <property type="project" value="TreeGrafter"/>
</dbReference>
<organism evidence="6 7">
    <name type="scientific">Suhomyces tanzawaensis NRRL Y-17324</name>
    <dbReference type="NCBI Taxonomy" id="984487"/>
    <lineage>
        <taxon>Eukaryota</taxon>
        <taxon>Fungi</taxon>
        <taxon>Dikarya</taxon>
        <taxon>Ascomycota</taxon>
        <taxon>Saccharomycotina</taxon>
        <taxon>Pichiomycetes</taxon>
        <taxon>Debaryomycetaceae</taxon>
        <taxon>Suhomyces</taxon>
    </lineage>
</organism>
<evidence type="ECO:0000313" key="6">
    <source>
        <dbReference type="EMBL" id="ODV80716.1"/>
    </source>
</evidence>
<dbReference type="PANTHER" id="PTHR15502">
    <property type="entry name" value="CALCINEURIN-BINDING PROTEIN CABIN 1-RELATED"/>
    <property type="match status" value="1"/>
</dbReference>
<name>A0A1E4SMG2_9ASCO</name>
<dbReference type="GO" id="GO:0031491">
    <property type="term" value="F:nucleosome binding"/>
    <property type="evidence" value="ECO:0007669"/>
    <property type="project" value="TreeGrafter"/>
</dbReference>
<dbReference type="STRING" id="984487.A0A1E4SMG2"/>
<feature type="compositionally biased region" description="Basic and acidic residues" evidence="5">
    <location>
        <begin position="2105"/>
        <end position="2137"/>
    </location>
</feature>
<comment type="similarity">
    <text evidence="2">Belongs to the HIR3 family.</text>
</comment>
<dbReference type="GeneID" id="30980679"/>
<feature type="compositionally biased region" description="Basic and acidic residues" evidence="5">
    <location>
        <begin position="363"/>
        <end position="379"/>
    </location>
</feature>
<feature type="compositionally biased region" description="Basic and acidic residues" evidence="5">
    <location>
        <begin position="2271"/>
        <end position="2290"/>
    </location>
</feature>
<sequence length="2290" mass="260209">MSSFVPLNLTEDPSLSKKDLEEEHSRELQIEQAFTIFQKALALQKSQLYLESYKLYDELFKLDVLSNHYHEEEDYVRGLQKGSQNTITDELSFLSPNIKTLRFLVFRNRGFLYLDILKRADLNQELIGSLVKHDTKKAPEKPEVIPNKFRDMFYTLVDDFCIALYYQEGDEKLLKQLYEIFMYLKVYKLARFTLEYSLSGRVESDDFYGLLPVSKTIKKQHDLIKTILSVKESSSKSIEEQKQDLDAIESRYHFLETIRGEFAKQIEISNTKRRVDIDLTFEESSLNWTNVMSRVNHVVRNIQDDEKLEDIQRGKIKAVEPYLLTEDPIEKVDFVIQEVKEKLDADDIVVVEETEVEALNTKDNNDKDDQGIVENKREEEDQPSELSANGDKNETEPKTTPTPMEGIETENGVKEEPLLEQEIPENTATSETDTIIQQKEVTEPSQDTIEDVSVKNRTSRSSKRLLRAETDTPDIDLKPEYFYYTGQFFVALNEYLYNLNSENELLQVKNMIEAYFGVGNGLHTYIQDFVEIVNEWDTKYTKVLVVAEDNSSSPGKSSDDERLKLIEVLNSFGTKGSSKYADSVLKIEDVENKEIIRDYLLELNSQNLHYKDVKNRIIRRLLGVRKSTTSSCYQYPTCLITDTLWNPKLYSQIREWIIQFDYSLLHCLKLEDQVSLHEALDNVALCISIQEILVDNYISIKTQISNILLQSNKKGLNKPPSKSAMNNLSLELMKIKDKLNKWIEQYEDSMFVVNKLIQEESDVEMATDGEISIQEVYFVLSCRFRWCQIQNEKAQNPDWAQSDHIMTKLNELLDYASKSTNELHILSPNYDNITGVNLEVIKSQLTTTSVMSMFSKIIYTESTENSNEAIELLEGILIEPEDLGGLTNESSATPINQEAIQSIKLFLKNSPVDMKLNLWNVLFVYYVASNKIDSFQYGFEKVIEFIHVYLTSPDYGNLPLHTRMTTLLSILGFYGDILNTYLESLHSLNWQLPNGQGKQVIEALVRLLQFVELFYVFDIHEEAASMSSTKVSIKARSKSAWDALRNMFVGTMCVLLVYYNAGKKDIVRVKKETEHHINSIGDEAESSQPSKDNEGESFISFLTQVHNHLGAKKLCSCSSGRFLKLAQDSLRWFGPSTLSSQQLSQIISCRYHYKISVEKFTPTEHHTPTKEQLNYDTTIELSKFVLPLCFIKNPLVRIPKHDTKAIIDDFYEVVGDPNLEQGETTLNRNDSTFEYFFELTRITPRLLKDAFHGLLKLDLEDVPVTPTNKIVKSGLYYLQGLLIFSSYKVRKKNMQSRAVELEQIIMLLKNDLIHFSNRIESWYLLGQAYGYLVEDDLIWTSDKLTVGDRKVGTANLQRKSLLCYLMAINGTIGHNNSQVKQIVGDLMSSFSKELYSACMEPMNMHAFKVQGQPRFIKKPSGGAAFVSVLESSVSKKLCLKIIQQSLHLSIKSKPDDWLNYYYLAKVQRKLGRLATFVLETLKESCRLAKSQSTVDHIIEPHYLMVSMVYKYHKAFLLGYNEAIKFLMEDPVISLKYDDDIDKANFSEVIISSLKKVDAYDKKNWHHKPSYRLSKILFEEFGKVDEALEEMSSFISLKATSKTLVLIWKPENERPGKHFYYTYQYSKFYILLLTQKRDLISLIQMLPKLRRSNSTMIDLYSAWEILCSSICKIIRSSLNLGGNFSFFETFMQSLSYQTFILNSKAILEVLQKNGIPKDLEAHLCLLHAIHDMKKFNNGFGPTSLIDDTIVGIFLKIYLYFDKDFEHPLTGAPAGSSDSPGGKIKKIAKRDVFPFANDLLKNFRREIEAILVSNPKLFNEYVEQAKEQNEAEQKRLREEEAQAKIREAEEAAKKEAERLREEEVKAEIARKAQILATTVPDPVVSQGLSPSITSLPNGIISKEQFSAWLEANTKAYGTANINGAPTARTGTVLRPPPGLFKLPILSSSHPVPVTPALNEQFSSTPLQQSLVAPALNSNQEKNANGDTVVAAVVSNGQDTKNSIVSELKSQTEEQGVSQLQIKVKKSTSNPEPQTVSEPSIEVQTNAPNELAQVISEPILESRKLEEEEKPQETNSSEQTSNPEASPNPELIQLAKILPAEVPAAPAKEARTIPEEETRTVPEKESKILPKEESEQHEHVQSSQSVGEAEQTNIQPSEQPPTGVNDLNVEPGKTPNSLEEATGSPKAVSVIAPIEKPILEPVAVKGGDDLQNGAPSDSVIAEVNLEAPELTKEVELNSSTKATDDVNVQEIEAQPTDTTAKEITGPITRGKKRNPVDEDLPKKRLRSDSAKNN</sequence>
<evidence type="ECO:0000256" key="4">
    <source>
        <dbReference type="SAM" id="Coils"/>
    </source>
</evidence>
<keyword evidence="7" id="KW-1185">Reference proteome</keyword>
<dbReference type="InterPro" id="IPR033053">
    <property type="entry name" value="Hir3/CABIN1"/>
</dbReference>
<dbReference type="Proteomes" id="UP000094285">
    <property type="component" value="Unassembled WGS sequence"/>
</dbReference>
<evidence type="ECO:0000256" key="1">
    <source>
        <dbReference type="ARBA" id="ARBA00004123"/>
    </source>
</evidence>
<keyword evidence="4" id="KW-0175">Coiled coil</keyword>
<dbReference type="PANTHER" id="PTHR15502:SF7">
    <property type="entry name" value="CALCINEURIN-BINDING PROTEIN CABIN-1"/>
    <property type="match status" value="1"/>
</dbReference>
<dbReference type="EMBL" id="KV453910">
    <property type="protein sequence ID" value="ODV80716.1"/>
    <property type="molecule type" value="Genomic_DNA"/>
</dbReference>
<feature type="coiled-coil region" evidence="4">
    <location>
        <begin position="231"/>
        <end position="258"/>
    </location>
</feature>
<evidence type="ECO:0008006" key="8">
    <source>
        <dbReference type="Google" id="ProtNLM"/>
    </source>
</evidence>
<reference evidence="7" key="1">
    <citation type="submission" date="2016-05" db="EMBL/GenBank/DDBJ databases">
        <title>Comparative genomics of biotechnologically important yeasts.</title>
        <authorList>
            <consortium name="DOE Joint Genome Institute"/>
            <person name="Riley R."/>
            <person name="Haridas S."/>
            <person name="Wolfe K.H."/>
            <person name="Lopes M.R."/>
            <person name="Hittinger C.T."/>
            <person name="Goker M."/>
            <person name="Salamov A."/>
            <person name="Wisecaver J."/>
            <person name="Long T.M."/>
            <person name="Aerts A.L."/>
            <person name="Barry K."/>
            <person name="Choi C."/>
            <person name="Clum A."/>
            <person name="Coughlan A.Y."/>
            <person name="Deshpande S."/>
            <person name="Douglass A.P."/>
            <person name="Hanson S.J."/>
            <person name="Klenk H.-P."/>
            <person name="Labutti K."/>
            <person name="Lapidus A."/>
            <person name="Lindquist E."/>
            <person name="Lipzen A."/>
            <person name="Meier-Kolthoff J.P."/>
            <person name="Ohm R.A."/>
            <person name="Otillar R.P."/>
            <person name="Pangilinan J."/>
            <person name="Peng Y."/>
            <person name="Rokas A."/>
            <person name="Rosa C.A."/>
            <person name="Scheuner C."/>
            <person name="Sibirny A.A."/>
            <person name="Slot J.C."/>
            <person name="Stielow J.B."/>
            <person name="Sun H."/>
            <person name="Kurtzman C.P."/>
            <person name="Blackwell M."/>
            <person name="Grigoriev I.V."/>
            <person name="Jeffries T.W."/>
        </authorList>
    </citation>
    <scope>NUCLEOTIDE SEQUENCE [LARGE SCALE GENOMIC DNA]</scope>
    <source>
        <strain evidence="7">NRRL Y-17324</strain>
    </source>
</reference>
<feature type="compositionally biased region" description="Polar residues" evidence="5">
    <location>
        <begin position="2070"/>
        <end position="2082"/>
    </location>
</feature>